<accession>A0A194V3F4</accession>
<dbReference type="GO" id="GO:0005524">
    <property type="term" value="F:ATP binding"/>
    <property type="evidence" value="ECO:0007669"/>
    <property type="project" value="UniProtKB-KW"/>
</dbReference>
<evidence type="ECO:0000313" key="7">
    <source>
        <dbReference type="EMBL" id="KUI58452.1"/>
    </source>
</evidence>
<dbReference type="SUPFAM" id="SSF53244">
    <property type="entry name" value="MurD-like peptide ligases, peptide-binding domain"/>
    <property type="match status" value="1"/>
</dbReference>
<evidence type="ECO:0000313" key="8">
    <source>
        <dbReference type="Proteomes" id="UP000078576"/>
    </source>
</evidence>
<dbReference type="GO" id="GO:0008841">
    <property type="term" value="F:dihydrofolate synthase activity"/>
    <property type="evidence" value="ECO:0007669"/>
    <property type="project" value="TreeGrafter"/>
</dbReference>
<name>A0A194V3F4_CYTMA</name>
<keyword evidence="4" id="KW-0547">Nucleotide-binding</keyword>
<reference evidence="8" key="1">
    <citation type="submission" date="2014-12" db="EMBL/GenBank/DDBJ databases">
        <title>Genome Sequence of Valsa Canker Pathogens Uncovers a Specific Adaption of Colonization on Woody Bark.</title>
        <authorList>
            <person name="Yin Z."/>
            <person name="Liu H."/>
            <person name="Gao X."/>
            <person name="Li Z."/>
            <person name="Song N."/>
            <person name="Ke X."/>
            <person name="Dai Q."/>
            <person name="Wu Y."/>
            <person name="Sun Y."/>
            <person name="Xu J.-R."/>
            <person name="Kang Z.K."/>
            <person name="Wang L."/>
            <person name="Huang L."/>
        </authorList>
    </citation>
    <scope>NUCLEOTIDE SEQUENCE [LARGE SCALE GENOMIC DNA]</scope>
    <source>
        <strain evidence="8">SXYL134</strain>
    </source>
</reference>
<organism evidence="7 8">
    <name type="scientific">Cytospora mali</name>
    <name type="common">Apple Valsa canker fungus</name>
    <name type="synonym">Valsa mali</name>
    <dbReference type="NCBI Taxonomy" id="578113"/>
    <lineage>
        <taxon>Eukaryota</taxon>
        <taxon>Fungi</taxon>
        <taxon>Dikarya</taxon>
        <taxon>Ascomycota</taxon>
        <taxon>Pezizomycotina</taxon>
        <taxon>Sordariomycetes</taxon>
        <taxon>Sordariomycetidae</taxon>
        <taxon>Diaporthales</taxon>
        <taxon>Cytosporaceae</taxon>
        <taxon>Cytospora</taxon>
    </lineage>
</organism>
<keyword evidence="6" id="KW-0460">Magnesium</keyword>
<dbReference type="GO" id="GO:0005739">
    <property type="term" value="C:mitochondrion"/>
    <property type="evidence" value="ECO:0007669"/>
    <property type="project" value="TreeGrafter"/>
</dbReference>
<keyword evidence="5" id="KW-0067">ATP-binding</keyword>
<dbReference type="PANTHER" id="PTHR11136:SF0">
    <property type="entry name" value="DIHYDROFOLATE SYNTHETASE-RELATED"/>
    <property type="match status" value="1"/>
</dbReference>
<dbReference type="SUPFAM" id="SSF53623">
    <property type="entry name" value="MurD-like peptide ligases, catalytic domain"/>
    <property type="match status" value="1"/>
</dbReference>
<dbReference type="Gene3D" id="3.90.190.20">
    <property type="entry name" value="Mur ligase, C-terminal domain"/>
    <property type="match status" value="1"/>
</dbReference>
<evidence type="ECO:0000256" key="1">
    <source>
        <dbReference type="ARBA" id="ARBA00008276"/>
    </source>
</evidence>
<evidence type="ECO:0000256" key="6">
    <source>
        <dbReference type="ARBA" id="ARBA00022842"/>
    </source>
</evidence>
<gene>
    <name evidence="7" type="ORF">VP1G_05723</name>
</gene>
<dbReference type="AlphaFoldDB" id="A0A194V3F4"/>
<dbReference type="EMBL" id="KN714713">
    <property type="protein sequence ID" value="KUI58452.1"/>
    <property type="molecule type" value="Genomic_DNA"/>
</dbReference>
<dbReference type="NCBIfam" id="TIGR01499">
    <property type="entry name" value="folC"/>
    <property type="match status" value="1"/>
</dbReference>
<sequence>MIELGLSRITRLLAHTPQTWNAIHVAGTNGKGSTCAYLSAMIHATGRSTARFNSPHFIDRWDCITINEKPVSEGLFLETERLIKERDSRERIGASEFELLTATAFEIMTRENVEFGVIEVGVGGSLDATNALKHKAVTVITKIGLDHQFLLGDTIEEIALTKAGIMRTGIPCVVDQSNTPSVLRVIQEHAKSVGAQVSFPPIPSDLTNRLSADGFEPHQIQNIASALEAFRLACPNEDGSLKKLLPIIYQTQLPGRLQKLTVSPGRDVLLDGAHNVQSAEVLADYVSKHLRGDGKPVTWILAASQGKDVSGILEVLLKPKDIVTAVQFGPVEGMPWVKPQEPRRILGAAGNCGADTYEICGHAIWAGGPTKGEDESEWIIEDWKKGETSTYTAHIKAGVKVLSEDDRAVLVLSGGPTVSSTPISEARSYANLAAANNYWDLLPPASSSSASTNTSSTSSSNPTHPLSPIPFHPRVLVEERALDSYQNILFSIIQFWRCTSHWPSHLTIVSHEFKRRRLSEVHCTAVSFPLGRVKFVGINPPGVPEVVDREEDAVAEWVADPQGMSESLRQKRQGRNK</sequence>
<dbReference type="PANTHER" id="PTHR11136">
    <property type="entry name" value="FOLYLPOLYGLUTAMATE SYNTHASE-RELATED"/>
    <property type="match status" value="1"/>
</dbReference>
<dbReference type="Gene3D" id="3.40.1190.10">
    <property type="entry name" value="Mur-like, catalytic domain"/>
    <property type="match status" value="1"/>
</dbReference>
<dbReference type="Proteomes" id="UP000078576">
    <property type="component" value="Unassembled WGS sequence"/>
</dbReference>
<dbReference type="STRING" id="694573.A0A194V3F4"/>
<dbReference type="GO" id="GO:0004326">
    <property type="term" value="F:tetrahydrofolylpolyglutamate synthase activity"/>
    <property type="evidence" value="ECO:0007669"/>
    <property type="project" value="InterPro"/>
</dbReference>
<comment type="similarity">
    <text evidence="1">Belongs to the folylpolyglutamate synthase family.</text>
</comment>
<dbReference type="GO" id="GO:0046872">
    <property type="term" value="F:metal ion binding"/>
    <property type="evidence" value="ECO:0007669"/>
    <property type="project" value="UniProtKB-KW"/>
</dbReference>
<evidence type="ECO:0000256" key="4">
    <source>
        <dbReference type="ARBA" id="ARBA00022741"/>
    </source>
</evidence>
<dbReference type="InterPro" id="IPR036615">
    <property type="entry name" value="Mur_ligase_C_dom_sf"/>
</dbReference>
<dbReference type="InterPro" id="IPR001645">
    <property type="entry name" value="Folylpolyglutamate_synth"/>
</dbReference>
<dbReference type="UniPathway" id="UPA00850"/>
<dbReference type="OrthoDB" id="5212574at2759"/>
<protein>
    <submittedName>
        <fullName evidence="7">Dihydrofolate synthetase</fullName>
    </submittedName>
</protein>
<proteinExistence type="inferred from homology"/>
<evidence type="ECO:0000256" key="2">
    <source>
        <dbReference type="ARBA" id="ARBA00022598"/>
    </source>
</evidence>
<dbReference type="InterPro" id="IPR036565">
    <property type="entry name" value="Mur-like_cat_sf"/>
</dbReference>
<evidence type="ECO:0000256" key="3">
    <source>
        <dbReference type="ARBA" id="ARBA00022723"/>
    </source>
</evidence>
<evidence type="ECO:0000256" key="5">
    <source>
        <dbReference type="ARBA" id="ARBA00022840"/>
    </source>
</evidence>
<keyword evidence="2" id="KW-0436">Ligase</keyword>
<keyword evidence="3" id="KW-0479">Metal-binding</keyword>
<keyword evidence="8" id="KW-1185">Reference proteome</keyword>
<dbReference type="GO" id="GO:0005829">
    <property type="term" value="C:cytosol"/>
    <property type="evidence" value="ECO:0007669"/>
    <property type="project" value="TreeGrafter"/>
</dbReference>